<protein>
    <submittedName>
        <fullName evidence="7">Uncharacterized protein</fullName>
    </submittedName>
</protein>
<evidence type="ECO:0000256" key="6">
    <source>
        <dbReference type="SAM" id="Phobius"/>
    </source>
</evidence>
<dbReference type="Pfam" id="PF04505">
    <property type="entry name" value="CD225"/>
    <property type="match status" value="1"/>
</dbReference>
<keyword evidence="3 6" id="KW-0812">Transmembrane</keyword>
<accession>A0ABN9LQ86</accession>
<evidence type="ECO:0000256" key="3">
    <source>
        <dbReference type="ARBA" id="ARBA00022692"/>
    </source>
</evidence>
<evidence type="ECO:0000313" key="8">
    <source>
        <dbReference type="Proteomes" id="UP001176940"/>
    </source>
</evidence>
<comment type="caution">
    <text evidence="7">The sequence shown here is derived from an EMBL/GenBank/DDBJ whole genome shotgun (WGS) entry which is preliminary data.</text>
</comment>
<organism evidence="7 8">
    <name type="scientific">Ranitomeya imitator</name>
    <name type="common">mimic poison frog</name>
    <dbReference type="NCBI Taxonomy" id="111125"/>
    <lineage>
        <taxon>Eukaryota</taxon>
        <taxon>Metazoa</taxon>
        <taxon>Chordata</taxon>
        <taxon>Craniata</taxon>
        <taxon>Vertebrata</taxon>
        <taxon>Euteleostomi</taxon>
        <taxon>Amphibia</taxon>
        <taxon>Batrachia</taxon>
        <taxon>Anura</taxon>
        <taxon>Neobatrachia</taxon>
        <taxon>Hyloidea</taxon>
        <taxon>Dendrobatidae</taxon>
        <taxon>Dendrobatinae</taxon>
        <taxon>Ranitomeya</taxon>
    </lineage>
</organism>
<comment type="subcellular location">
    <subcellularLocation>
        <location evidence="1">Membrane</location>
    </subcellularLocation>
</comment>
<comment type="similarity">
    <text evidence="2">Belongs to the CD225/Dispanin family.</text>
</comment>
<feature type="transmembrane region" description="Helical" evidence="6">
    <location>
        <begin position="61"/>
        <end position="83"/>
    </location>
</feature>
<gene>
    <name evidence="7" type="ORF">RIMI_LOCUS11861585</name>
</gene>
<evidence type="ECO:0000256" key="5">
    <source>
        <dbReference type="ARBA" id="ARBA00023136"/>
    </source>
</evidence>
<dbReference type="PANTHER" id="PTHR13999:SF4">
    <property type="entry name" value="INTERFERON-INDUCED TRANSMEMBRANE PROTEIN 3"/>
    <property type="match status" value="1"/>
</dbReference>
<name>A0ABN9LQ86_9NEOB</name>
<dbReference type="InterPro" id="IPR051517">
    <property type="entry name" value="IFITM_antiviral_protein"/>
</dbReference>
<proteinExistence type="inferred from homology"/>
<reference evidence="7" key="1">
    <citation type="submission" date="2023-07" db="EMBL/GenBank/DDBJ databases">
        <authorList>
            <person name="Stuckert A."/>
        </authorList>
    </citation>
    <scope>NUCLEOTIDE SEQUENCE</scope>
</reference>
<dbReference type="PANTHER" id="PTHR13999">
    <property type="entry name" value="INTERFERON INDUCIBLE TRANSMEMBRANE PROTEIN"/>
    <property type="match status" value="1"/>
</dbReference>
<evidence type="ECO:0000256" key="2">
    <source>
        <dbReference type="ARBA" id="ARBA00006843"/>
    </source>
</evidence>
<keyword evidence="5 6" id="KW-0472">Membrane</keyword>
<dbReference type="Proteomes" id="UP001176940">
    <property type="component" value="Unassembled WGS sequence"/>
</dbReference>
<sequence length="109" mass="12584">METKENISTQHLENPLSVFCDVNEGDESLKVEMIPLKGANIQLESTKVTIISDQPPVRDHVIWSILNFFYMNFCCLGLIALIFSVKPLTFLDCESWKNQNNCQWIYGKR</sequence>
<dbReference type="InterPro" id="IPR007593">
    <property type="entry name" value="CD225/Dispanin_fam"/>
</dbReference>
<evidence type="ECO:0000256" key="1">
    <source>
        <dbReference type="ARBA" id="ARBA00004370"/>
    </source>
</evidence>
<keyword evidence="8" id="KW-1185">Reference proteome</keyword>
<evidence type="ECO:0000313" key="7">
    <source>
        <dbReference type="EMBL" id="CAJ0947852.1"/>
    </source>
</evidence>
<evidence type="ECO:0000256" key="4">
    <source>
        <dbReference type="ARBA" id="ARBA00022989"/>
    </source>
</evidence>
<keyword evidence="4 6" id="KW-1133">Transmembrane helix</keyword>
<dbReference type="EMBL" id="CAUEEQ010027390">
    <property type="protein sequence ID" value="CAJ0947852.1"/>
    <property type="molecule type" value="Genomic_DNA"/>
</dbReference>